<evidence type="ECO:0000313" key="3">
    <source>
        <dbReference type="Proteomes" id="UP000002247"/>
    </source>
</evidence>
<dbReference type="OrthoDB" id="5079279at2"/>
<dbReference type="STRING" id="640132.Srot_2343"/>
<dbReference type="SUPFAM" id="SSF46955">
    <property type="entry name" value="Putative DNA-binding domain"/>
    <property type="match status" value="1"/>
</dbReference>
<dbReference type="Pfam" id="PF12728">
    <property type="entry name" value="HTH_17"/>
    <property type="match status" value="1"/>
</dbReference>
<dbReference type="InterPro" id="IPR010093">
    <property type="entry name" value="SinI_DNA-bd"/>
</dbReference>
<proteinExistence type="predicted"/>
<dbReference type="Proteomes" id="UP000002247">
    <property type="component" value="Chromosome"/>
</dbReference>
<accession>D6ZAQ5</accession>
<protein>
    <submittedName>
        <fullName evidence="2">DNA binding domain protein, excisionase family</fullName>
    </submittedName>
</protein>
<feature type="domain" description="Helix-turn-helix" evidence="1">
    <location>
        <begin position="7"/>
        <end position="58"/>
    </location>
</feature>
<evidence type="ECO:0000259" key="1">
    <source>
        <dbReference type="Pfam" id="PF12728"/>
    </source>
</evidence>
<evidence type="ECO:0000313" key="2">
    <source>
        <dbReference type="EMBL" id="ADG98791.1"/>
    </source>
</evidence>
<reference evidence="2 3" key="1">
    <citation type="journal article" date="2010" name="Stand. Genomic Sci.">
        <title>Complete genome sequence of Segniliparus rotundus type strain (CDC 1076).</title>
        <authorList>
            <person name="Sikorski J."/>
            <person name="Lapidus A."/>
            <person name="Copeland A."/>
            <person name="Misra M."/>
            <person name="Glavina Del Rio T."/>
            <person name="Nolan M."/>
            <person name="Lucas S."/>
            <person name="Chen F."/>
            <person name="Tice H."/>
            <person name="Cheng J.F."/>
            <person name="Jando M."/>
            <person name="Schneider S."/>
            <person name="Bruce D."/>
            <person name="Goodwin L."/>
            <person name="Pitluck S."/>
            <person name="Liolios K."/>
            <person name="Mikhailova N."/>
            <person name="Pati A."/>
            <person name="Ivanova N."/>
            <person name="Mavromatis K."/>
            <person name="Chen A."/>
            <person name="Palaniappan K."/>
            <person name="Chertkov O."/>
            <person name="Land M."/>
            <person name="Hauser L."/>
            <person name="Chang Y.J."/>
            <person name="Jeffries C.D."/>
            <person name="Brettin T."/>
            <person name="Detter J.C."/>
            <person name="Han C."/>
            <person name="Rohde M."/>
            <person name="Goker M."/>
            <person name="Bristow J."/>
            <person name="Eisen J.A."/>
            <person name="Markowitz V."/>
            <person name="Hugenholtz P."/>
            <person name="Kyrpides N.C."/>
            <person name="Klenk H.P."/>
        </authorList>
    </citation>
    <scope>NUCLEOTIDE SEQUENCE [LARGE SCALE GENOMIC DNA]</scope>
    <source>
        <strain evidence="3">ATCC BAA-972 / CDC 1076 / CIP 108378 / DSM 44985 / JCM 13578</strain>
    </source>
</reference>
<sequence>MSAQSPWLTVQEAADYARRHPVTVRAALSSGQLKGYRRTVPGGTWSIRRDDLEAWLTQPPVQRRRKRPNAAAAA</sequence>
<dbReference type="EMBL" id="CP001958">
    <property type="protein sequence ID" value="ADG98791.1"/>
    <property type="molecule type" value="Genomic_DNA"/>
</dbReference>
<dbReference type="InterPro" id="IPR041657">
    <property type="entry name" value="HTH_17"/>
</dbReference>
<organism evidence="2 3">
    <name type="scientific">Segniliparus rotundus (strain ATCC BAA-972 / CDC 1076 / CIP 108378 / DSM 44985 / JCM 13578)</name>
    <dbReference type="NCBI Taxonomy" id="640132"/>
    <lineage>
        <taxon>Bacteria</taxon>
        <taxon>Bacillati</taxon>
        <taxon>Actinomycetota</taxon>
        <taxon>Actinomycetes</taxon>
        <taxon>Mycobacteriales</taxon>
        <taxon>Segniliparaceae</taxon>
        <taxon>Segniliparus</taxon>
    </lineage>
</organism>
<dbReference type="AlphaFoldDB" id="D6ZAQ5"/>
<gene>
    <name evidence="2" type="ordered locus">Srot_2343</name>
</gene>
<dbReference type="InterPro" id="IPR009061">
    <property type="entry name" value="DNA-bd_dom_put_sf"/>
</dbReference>
<dbReference type="GO" id="GO:0003677">
    <property type="term" value="F:DNA binding"/>
    <property type="evidence" value="ECO:0007669"/>
    <property type="project" value="InterPro"/>
</dbReference>
<dbReference type="RefSeq" id="WP_013139241.1">
    <property type="nucleotide sequence ID" value="NC_014168.1"/>
</dbReference>
<dbReference type="HOGENOM" id="CLU_2755212_0_0_11"/>
<keyword evidence="3" id="KW-1185">Reference proteome</keyword>
<dbReference type="NCBIfam" id="TIGR01764">
    <property type="entry name" value="excise"/>
    <property type="match status" value="1"/>
</dbReference>
<name>D6ZAQ5_SEGRD</name>
<dbReference type="KEGG" id="srt:Srot_2343"/>